<dbReference type="AlphaFoldDB" id="A0A2G4RCJ8"/>
<evidence type="ECO:0000313" key="3">
    <source>
        <dbReference type="Proteomes" id="UP000228751"/>
    </source>
</evidence>
<keyword evidence="3" id="KW-1185">Reference proteome</keyword>
<feature type="transmembrane region" description="Helical" evidence="1">
    <location>
        <begin position="162"/>
        <end position="181"/>
    </location>
</feature>
<keyword evidence="1" id="KW-0812">Transmembrane</keyword>
<proteinExistence type="predicted"/>
<feature type="transmembrane region" description="Helical" evidence="1">
    <location>
        <begin position="122"/>
        <end position="155"/>
    </location>
</feature>
<accession>A0A2G4RCJ8</accession>
<reference evidence="2 3" key="1">
    <citation type="submission" date="2017-10" db="EMBL/GenBank/DDBJ databases">
        <title>Genomic analysis of the genus Acetobacter.</title>
        <authorList>
            <person name="Kim K.H."/>
            <person name="Chun B.H."/>
            <person name="Son A.R."/>
            <person name="Jeon C.O."/>
        </authorList>
    </citation>
    <scope>NUCLEOTIDE SEQUENCE [LARGE SCALE GENOMIC DNA]</scope>
    <source>
        <strain evidence="2 3">LHT 2458</strain>
    </source>
</reference>
<feature type="transmembrane region" description="Helical" evidence="1">
    <location>
        <begin position="259"/>
        <end position="283"/>
    </location>
</feature>
<dbReference type="RefSeq" id="WP_099540980.1">
    <property type="nucleotide sequence ID" value="NZ_PEBQ01000093.1"/>
</dbReference>
<gene>
    <name evidence="2" type="ORF">CSR02_06445</name>
</gene>
<protein>
    <recommendedName>
        <fullName evidence="4">YfhO family protein</fullName>
    </recommendedName>
</protein>
<dbReference type="Proteomes" id="UP000228751">
    <property type="component" value="Unassembled WGS sequence"/>
</dbReference>
<feature type="transmembrane region" description="Helical" evidence="1">
    <location>
        <begin position="436"/>
        <end position="460"/>
    </location>
</feature>
<dbReference type="OrthoDB" id="5139172at2"/>
<evidence type="ECO:0000313" key="2">
    <source>
        <dbReference type="EMBL" id="PHY94288.1"/>
    </source>
</evidence>
<sequence>MPAFFFSLRHRFFSQWPVWHMAVLVLLPVLVHLPELLGPALWGGATSDPISVLSAGTQTRRNWLEGGILPGLPGWIDGCAGVIVQALGHLAAADWRHGILPWWNPYSGVGMPLAGEYQPGAFFLPFVLLLGLPGGLLFLKIALQILAGFCMYALLRKLGMDARVVLAGAVLWAFNGTFAWASDGPSQPLAFLPLALLGVEALRSTARGWAGVRNWSLLALGLGGMVLSSFPETAFLQGTLVLCWALLRLAQQPAGARVPFAGAIAVGGSTALLLAAPQLVAFATYLPHAWVGDHAAGITITQPITCWAMALFPYINGPIFYGPASRYEAWWSVGGYWGTVLPFLAVLGLWGRRERAARMLLAAYFVACVGKQANLPGIAPLMDMVPGIALTFFHRFCYPMEEMALLLLAAFGLDDVCRNAAIRSGAEGAKQRTRNWLVTAWPALCAGGVLLLATYAVWRWNAPARADLWGFAQGPVSSRFYAFGSVLAGGALVALCLAALLLPIFARWRVAIVASAMVAEVLFLFCVPLLSTRSVLPVDATLINTMKAQIGLNRFVSLGGLAPNYGAYFGLASINHNGVPMPAAWITRLQQDFGANLNPVTFDGITPNTPNGHFFLQDVLGQRPEVLERLGVALAVVPHGMALPGQQEAPAEKRLQLLYTSAANDLYRLPHPAPYFEAAENCEIQPLSRTELRTNCRTPATLIRRELMLPGWHVRINRQEAALGYEENLFQRVTLPNGPANIRFSFTPPGMAWGWAGLMFGLALLGLGFRRGRNAEKSCAILAK</sequence>
<evidence type="ECO:0000256" key="1">
    <source>
        <dbReference type="SAM" id="Phobius"/>
    </source>
</evidence>
<dbReference type="EMBL" id="PEBQ01000093">
    <property type="protein sequence ID" value="PHY94288.1"/>
    <property type="molecule type" value="Genomic_DNA"/>
</dbReference>
<feature type="transmembrane region" description="Helical" evidence="1">
    <location>
        <begin position="480"/>
        <end position="503"/>
    </location>
</feature>
<feature type="transmembrane region" description="Helical" evidence="1">
    <location>
        <begin position="329"/>
        <end position="350"/>
    </location>
</feature>
<keyword evidence="1" id="KW-1133">Transmembrane helix</keyword>
<feature type="transmembrane region" description="Helical" evidence="1">
    <location>
        <begin position="12"/>
        <end position="33"/>
    </location>
</feature>
<organism evidence="2 3">
    <name type="scientific">Acetobacter pomorum</name>
    <dbReference type="NCBI Taxonomy" id="65959"/>
    <lineage>
        <taxon>Bacteria</taxon>
        <taxon>Pseudomonadati</taxon>
        <taxon>Pseudomonadota</taxon>
        <taxon>Alphaproteobacteria</taxon>
        <taxon>Acetobacterales</taxon>
        <taxon>Acetobacteraceae</taxon>
        <taxon>Acetobacter</taxon>
    </lineage>
</organism>
<comment type="caution">
    <text evidence="2">The sequence shown here is derived from an EMBL/GenBank/DDBJ whole genome shotgun (WGS) entry which is preliminary data.</text>
</comment>
<name>A0A2G4RCJ8_9PROT</name>
<feature type="transmembrane region" description="Helical" evidence="1">
    <location>
        <begin position="510"/>
        <end position="530"/>
    </location>
</feature>
<feature type="transmembrane region" description="Helical" evidence="1">
    <location>
        <begin position="750"/>
        <end position="769"/>
    </location>
</feature>
<evidence type="ECO:0008006" key="4">
    <source>
        <dbReference type="Google" id="ProtNLM"/>
    </source>
</evidence>
<feature type="transmembrane region" description="Helical" evidence="1">
    <location>
        <begin position="217"/>
        <end position="247"/>
    </location>
</feature>
<keyword evidence="1" id="KW-0472">Membrane</keyword>